<dbReference type="InterPro" id="IPR012506">
    <property type="entry name" value="TMEM86B-like"/>
</dbReference>
<comment type="subcellular location">
    <subcellularLocation>
        <location evidence="1">Membrane</location>
        <topology evidence="1">Multi-pass membrane protein</topology>
    </subcellularLocation>
</comment>
<evidence type="ECO:0000256" key="3">
    <source>
        <dbReference type="ARBA" id="ARBA00022692"/>
    </source>
</evidence>
<gene>
    <name evidence="6" type="ORF">Dcae01_00192</name>
</gene>
<sequence>MKAFWAAATATVLAGMLDRPRPHQIAEATLIATLAAEITRKEPGRDARDTLTLLLSLGAAALGGVTIARSTHQPDPHGNPGAFRGGAAWYALAQLLTVTLLWRRGARPHTGHWPARGAGLLLGAGLLIRHDPGSLPVLSGYGALLNLMALLAADPHLTRAHPDAARLLRRGGWMFVASDLLILVRRYLLRDRLSRALTEGVMLALYAGAQRDLTRGLMLLIRTPIEWAAKPAGSERMRAGEKRVPDVELAIR</sequence>
<dbReference type="RefSeq" id="WP_345440651.1">
    <property type="nucleotide sequence ID" value="NZ_BAABQU010000002.1"/>
</dbReference>
<organism evidence="6 7">
    <name type="scientific">Deinococcus caeni</name>
    <dbReference type="NCBI Taxonomy" id="569127"/>
    <lineage>
        <taxon>Bacteria</taxon>
        <taxon>Thermotogati</taxon>
        <taxon>Deinococcota</taxon>
        <taxon>Deinococci</taxon>
        <taxon>Deinococcales</taxon>
        <taxon>Deinococcaceae</taxon>
        <taxon>Deinococcus</taxon>
    </lineage>
</organism>
<protein>
    <recommendedName>
        <fullName evidence="8">Lysoplasmalogenase</fullName>
    </recommendedName>
</protein>
<evidence type="ECO:0000313" key="6">
    <source>
        <dbReference type="EMBL" id="GAA5438703.1"/>
    </source>
</evidence>
<dbReference type="Pfam" id="PF07947">
    <property type="entry name" value="YhhN"/>
    <property type="match status" value="1"/>
</dbReference>
<evidence type="ECO:0000256" key="4">
    <source>
        <dbReference type="ARBA" id="ARBA00022989"/>
    </source>
</evidence>
<dbReference type="EMBL" id="BAABQU010000002">
    <property type="protein sequence ID" value="GAA5438703.1"/>
    <property type="molecule type" value="Genomic_DNA"/>
</dbReference>
<keyword evidence="7" id="KW-1185">Reference proteome</keyword>
<evidence type="ECO:0000313" key="7">
    <source>
        <dbReference type="Proteomes" id="UP001423409"/>
    </source>
</evidence>
<evidence type="ECO:0000256" key="2">
    <source>
        <dbReference type="ARBA" id="ARBA00007375"/>
    </source>
</evidence>
<evidence type="ECO:0008006" key="8">
    <source>
        <dbReference type="Google" id="ProtNLM"/>
    </source>
</evidence>
<keyword evidence="5" id="KW-0472">Membrane</keyword>
<keyword evidence="4" id="KW-1133">Transmembrane helix</keyword>
<comment type="similarity">
    <text evidence="2">Belongs to the TMEM86 family.</text>
</comment>
<evidence type="ECO:0000256" key="5">
    <source>
        <dbReference type="ARBA" id="ARBA00023136"/>
    </source>
</evidence>
<comment type="caution">
    <text evidence="6">The sequence shown here is derived from an EMBL/GenBank/DDBJ whole genome shotgun (WGS) entry which is preliminary data.</text>
</comment>
<keyword evidence="3" id="KW-0812">Transmembrane</keyword>
<reference evidence="6 7" key="1">
    <citation type="submission" date="2024-02" db="EMBL/GenBank/DDBJ databases">
        <title>Deinococcus caeni NBRC 101312.</title>
        <authorList>
            <person name="Ichikawa N."/>
            <person name="Katano-Makiyama Y."/>
            <person name="Hidaka K."/>
        </authorList>
    </citation>
    <scope>NUCLEOTIDE SEQUENCE [LARGE SCALE GENOMIC DNA]</scope>
    <source>
        <strain evidence="6 7">NBRC 101312</strain>
    </source>
</reference>
<accession>A0ABP9U797</accession>
<evidence type="ECO:0000256" key="1">
    <source>
        <dbReference type="ARBA" id="ARBA00004141"/>
    </source>
</evidence>
<proteinExistence type="inferred from homology"/>
<name>A0ABP9U797_9DEIO</name>
<dbReference type="Proteomes" id="UP001423409">
    <property type="component" value="Unassembled WGS sequence"/>
</dbReference>